<gene>
    <name evidence="2" type="ORF">Tci_328619</name>
</gene>
<accession>A0A699H6R4</accession>
<sequence length="328" mass="36639">MKLKQFLIGLDDSYMQLRSNILAMEPLPDAKGAYALIFNEESHRAVVIGLGARTSQRSQSFVFNSSVNNKGNTQRPQTFAWQKNMFRLDNHILKKGIKSNPEVNKSSQDLDHVNFFDEVIYEGLDTPCDDTNLNAQPHNEGSNSSNHGNPTIHLLEDDLGHPKGSNGSAGEKEMAVTFENDFSIQAAIKIAANSVFHERTKHLEIDLHFESNKIISGVIETKKTSSADQTTNVLTKGLDAHQHDKLVFHERTKHLEIDLHFESNKIISGVIETKKTSSADQTTNVLTKGLDTHQHDKLVLKIRMFDVFQVRVTGDVKINSQPGAKSND</sequence>
<dbReference type="PANTHER" id="PTHR34222:SF33">
    <property type="entry name" value="RETROTRANSPOSON GAG DOMAIN-CONTAINING PROTEIN"/>
    <property type="match status" value="1"/>
</dbReference>
<evidence type="ECO:0000256" key="1">
    <source>
        <dbReference type="SAM" id="MobiDB-lite"/>
    </source>
</evidence>
<protein>
    <submittedName>
        <fullName evidence="2">Ribonuclease H-like domain-containing protein</fullName>
    </submittedName>
</protein>
<name>A0A699H6R4_TANCI</name>
<feature type="region of interest" description="Disordered" evidence="1">
    <location>
        <begin position="131"/>
        <end position="170"/>
    </location>
</feature>
<evidence type="ECO:0000313" key="2">
    <source>
        <dbReference type="EMBL" id="GEX56644.1"/>
    </source>
</evidence>
<dbReference type="PANTHER" id="PTHR34222">
    <property type="entry name" value="GAG_PRE-INTEGRS DOMAIN-CONTAINING PROTEIN"/>
    <property type="match status" value="1"/>
</dbReference>
<comment type="caution">
    <text evidence="2">The sequence shown here is derived from an EMBL/GenBank/DDBJ whole genome shotgun (WGS) entry which is preliminary data.</text>
</comment>
<dbReference type="EMBL" id="BKCJ010116014">
    <property type="protein sequence ID" value="GEX56644.1"/>
    <property type="molecule type" value="Genomic_DNA"/>
</dbReference>
<reference evidence="2" key="1">
    <citation type="journal article" date="2019" name="Sci. Rep.">
        <title>Draft genome of Tanacetum cinerariifolium, the natural source of mosquito coil.</title>
        <authorList>
            <person name="Yamashiro T."/>
            <person name="Shiraishi A."/>
            <person name="Satake H."/>
            <person name="Nakayama K."/>
        </authorList>
    </citation>
    <scope>NUCLEOTIDE SEQUENCE</scope>
</reference>
<dbReference type="AlphaFoldDB" id="A0A699H6R4"/>
<feature type="compositionally biased region" description="Low complexity" evidence="1">
    <location>
        <begin position="138"/>
        <end position="149"/>
    </location>
</feature>
<organism evidence="2">
    <name type="scientific">Tanacetum cinerariifolium</name>
    <name type="common">Dalmatian daisy</name>
    <name type="synonym">Chrysanthemum cinerariifolium</name>
    <dbReference type="NCBI Taxonomy" id="118510"/>
    <lineage>
        <taxon>Eukaryota</taxon>
        <taxon>Viridiplantae</taxon>
        <taxon>Streptophyta</taxon>
        <taxon>Embryophyta</taxon>
        <taxon>Tracheophyta</taxon>
        <taxon>Spermatophyta</taxon>
        <taxon>Magnoliopsida</taxon>
        <taxon>eudicotyledons</taxon>
        <taxon>Gunneridae</taxon>
        <taxon>Pentapetalae</taxon>
        <taxon>asterids</taxon>
        <taxon>campanulids</taxon>
        <taxon>Asterales</taxon>
        <taxon>Asteraceae</taxon>
        <taxon>Asteroideae</taxon>
        <taxon>Anthemideae</taxon>
        <taxon>Anthemidinae</taxon>
        <taxon>Tanacetum</taxon>
    </lineage>
</organism>
<proteinExistence type="predicted"/>